<evidence type="ECO:0000256" key="1">
    <source>
        <dbReference type="SAM" id="MobiDB-lite"/>
    </source>
</evidence>
<evidence type="ECO:0000313" key="3">
    <source>
        <dbReference type="Proteomes" id="UP000494322"/>
    </source>
</evidence>
<feature type="region of interest" description="Disordered" evidence="1">
    <location>
        <begin position="325"/>
        <end position="358"/>
    </location>
</feature>
<evidence type="ECO:0000313" key="2">
    <source>
        <dbReference type="EMBL" id="CAB3975714.1"/>
    </source>
</evidence>
<accession>A0A6J5JUX4</accession>
<name>A0A6J5JUX4_9BURK</name>
<gene>
    <name evidence="2" type="ORF">BCO9919_07061</name>
</gene>
<organism evidence="2 3">
    <name type="scientific">Burkholderia cenocepacia</name>
    <dbReference type="NCBI Taxonomy" id="95486"/>
    <lineage>
        <taxon>Bacteria</taxon>
        <taxon>Pseudomonadati</taxon>
        <taxon>Pseudomonadota</taxon>
        <taxon>Betaproteobacteria</taxon>
        <taxon>Burkholderiales</taxon>
        <taxon>Burkholderiaceae</taxon>
        <taxon>Burkholderia</taxon>
        <taxon>Burkholderia cepacia complex</taxon>
    </lineage>
</organism>
<proteinExistence type="predicted"/>
<sequence>MFAFAVHRVGDMRCAFREHQAGGRHTAVHLRVEASRAVAEVVDEDGRPQFGRCVLRKRIPARVSIGDTGIGPQTPASCFGIVVQHAMLVEHREPVTQQMLSRRRHAQPLTQRREIRRSLLDQLACRHDPRGQRRDAGRFELGDRLHHVRMRGPARGVEHSTHMLHDLVQRVVLCVRCRFHALQRSEAREPALRAFAEHDRCSRADERMRGQRRVDLGQLDPVAADLHLIVLPPEEFERTVGAHAAKIAGAIQPAPVAMTDETFGRAHGIVRVTRREPHPADMDLAAHAGRARPAEYVEHFHRLPGQRAAVRNAGKLRVRRTDRMLDRPDRRLGRAAQAEQRAVGPAPPPARGQRHRNPVARPQHAARARHVERRFAFEIVDQHLPLRGHRVPQCDAVAHHQLGPVRRIVAARRIGQHDACAARGRAEEVVDGQVEAEFGQAEHDVAVADFVARADVGERVAHGRVAQHHALRFAGRARRIDHVGERVAVDFMRSARRPLRIDRQRVDIDARATIMLEVERLHADDRAHPRIAQDRLLPQRWLAAVNRHVRGARLDDCEHGRELVRALRHQHRDGVTLADAGLFKR</sequence>
<dbReference type="AntiFam" id="ANF00178">
    <property type="entry name" value="Shadow ORF (opposite dhbF)"/>
</dbReference>
<protein>
    <submittedName>
        <fullName evidence="2">Uncharacterized protein</fullName>
    </submittedName>
</protein>
<dbReference type="Proteomes" id="UP000494322">
    <property type="component" value="Unassembled WGS sequence"/>
</dbReference>
<dbReference type="AlphaFoldDB" id="A0A6J5JUX4"/>
<dbReference type="AntiFam" id="ANF00174">
    <property type="entry name" value="Shadow ORF (irp2)"/>
</dbReference>
<dbReference type="EMBL" id="CABWIK020000085">
    <property type="protein sequence ID" value="CAB3975714.1"/>
    <property type="molecule type" value="Genomic_DNA"/>
</dbReference>
<reference evidence="2 3" key="1">
    <citation type="submission" date="2020-04" db="EMBL/GenBank/DDBJ databases">
        <authorList>
            <person name="Depoorter E."/>
        </authorList>
    </citation>
    <scope>NUCLEOTIDE SEQUENCE [LARGE SCALE GENOMIC DNA]</scope>
    <source>
        <strain evidence="2 3">BCC0132</strain>
    </source>
</reference>